<dbReference type="AlphaFoldDB" id="A0A0F8Y070"/>
<accession>A0A0F8Y070</accession>
<comment type="caution">
    <text evidence="1">The sequence shown here is derived from an EMBL/GenBank/DDBJ whole genome shotgun (WGS) entry which is preliminary data.</text>
</comment>
<sequence length="45" mass="5006">VVSGSSAFVRMPRVESQYAAPIANRLIPQIVIKEFLDVSAFVSRR</sequence>
<evidence type="ECO:0000313" key="1">
    <source>
        <dbReference type="EMBL" id="KKK47634.1"/>
    </source>
</evidence>
<proteinExistence type="predicted"/>
<organism evidence="1">
    <name type="scientific">marine sediment metagenome</name>
    <dbReference type="NCBI Taxonomy" id="412755"/>
    <lineage>
        <taxon>unclassified sequences</taxon>
        <taxon>metagenomes</taxon>
        <taxon>ecological metagenomes</taxon>
    </lineage>
</organism>
<reference evidence="1" key="1">
    <citation type="journal article" date="2015" name="Nature">
        <title>Complex archaea that bridge the gap between prokaryotes and eukaryotes.</title>
        <authorList>
            <person name="Spang A."/>
            <person name="Saw J.H."/>
            <person name="Jorgensen S.L."/>
            <person name="Zaremba-Niedzwiedzka K."/>
            <person name="Martijn J."/>
            <person name="Lind A.E."/>
            <person name="van Eijk R."/>
            <person name="Schleper C."/>
            <person name="Guy L."/>
            <person name="Ettema T.J."/>
        </authorList>
    </citation>
    <scope>NUCLEOTIDE SEQUENCE</scope>
</reference>
<dbReference type="EMBL" id="LAZR01069476">
    <property type="protein sequence ID" value="KKK47634.1"/>
    <property type="molecule type" value="Genomic_DNA"/>
</dbReference>
<protein>
    <submittedName>
        <fullName evidence="1">Uncharacterized protein</fullName>
    </submittedName>
</protein>
<name>A0A0F8Y070_9ZZZZ</name>
<gene>
    <name evidence="1" type="ORF">LCGC14_3153190</name>
</gene>
<feature type="non-terminal residue" evidence="1">
    <location>
        <position position="1"/>
    </location>
</feature>